<feature type="coiled-coil region" evidence="1">
    <location>
        <begin position="16"/>
        <end position="43"/>
    </location>
</feature>
<dbReference type="PANTHER" id="PTHR38433">
    <property type="match status" value="1"/>
</dbReference>
<keyword evidence="3" id="KW-1185">Reference proteome</keyword>
<dbReference type="InterPro" id="IPR012440">
    <property type="entry name" value="DUF1641"/>
</dbReference>
<evidence type="ECO:0008006" key="4">
    <source>
        <dbReference type="Google" id="ProtNLM"/>
    </source>
</evidence>
<dbReference type="Pfam" id="PF07849">
    <property type="entry name" value="DUF1641"/>
    <property type="match status" value="1"/>
</dbReference>
<dbReference type="RefSeq" id="WP_065410663.1">
    <property type="nucleotide sequence ID" value="NZ_MAYT01000023.1"/>
</dbReference>
<dbReference type="EMBL" id="MAYT01000023">
    <property type="protein sequence ID" value="OCA87216.1"/>
    <property type="molecule type" value="Genomic_DNA"/>
</dbReference>
<evidence type="ECO:0000313" key="3">
    <source>
        <dbReference type="Proteomes" id="UP000092578"/>
    </source>
</evidence>
<keyword evidence="1" id="KW-0175">Coiled coil</keyword>
<gene>
    <name evidence="2" type="ORF">A8F95_08135</name>
</gene>
<organism evidence="2 3">
    <name type="scientific">Pseudobacillus wudalianchiensis</name>
    <dbReference type="NCBI Taxonomy" id="1743143"/>
    <lineage>
        <taxon>Bacteria</taxon>
        <taxon>Bacillati</taxon>
        <taxon>Bacillota</taxon>
        <taxon>Bacilli</taxon>
        <taxon>Bacillales</taxon>
        <taxon>Bacillaceae</taxon>
        <taxon>Pseudobacillus</taxon>
    </lineage>
</organism>
<dbReference type="Proteomes" id="UP000092578">
    <property type="component" value="Unassembled WGS sequence"/>
</dbReference>
<dbReference type="PANTHER" id="PTHR38433:SF1">
    <property type="entry name" value="DUF1641 DOMAIN-CONTAINING PROTEIN"/>
    <property type="match status" value="1"/>
</dbReference>
<protein>
    <recommendedName>
        <fullName evidence="4">DUF1641 domain-containing protein</fullName>
    </recommendedName>
</protein>
<proteinExistence type="predicted"/>
<dbReference type="AlphaFoldDB" id="A0A1B9ATJ7"/>
<sequence length="160" mass="17560">MAAPITSIRKHEYIGEEQAQQKLTDLQKQLAEHEEALNSILTIVGELNDMGALEAANSMLQAKEKVASIAIHQASREPITNLINHFLSATDALANMDPNMMKKLTGSITAGVEEANEHLHSGKPLGMIDLLKVLKDPDINRAVRFGVHFLKGMGKELKKE</sequence>
<reference evidence="3" key="1">
    <citation type="submission" date="2016-05" db="EMBL/GenBank/DDBJ databases">
        <authorList>
            <person name="Liu B."/>
            <person name="Wang J."/>
            <person name="Zhu Y."/>
            <person name="Liu G."/>
            <person name="Chen Q."/>
            <person name="Chen Z."/>
            <person name="Lan J."/>
            <person name="Che J."/>
            <person name="Ge C."/>
            <person name="Shi H."/>
            <person name="Pan Z."/>
            <person name="Liu X."/>
        </authorList>
    </citation>
    <scope>NUCLEOTIDE SEQUENCE [LARGE SCALE GENOMIC DNA]</scope>
    <source>
        <strain evidence="3">FJAT-27215</strain>
    </source>
</reference>
<evidence type="ECO:0000313" key="2">
    <source>
        <dbReference type="EMBL" id="OCA87216.1"/>
    </source>
</evidence>
<evidence type="ECO:0000256" key="1">
    <source>
        <dbReference type="SAM" id="Coils"/>
    </source>
</evidence>
<accession>A0A1B9ATJ7</accession>
<comment type="caution">
    <text evidence="2">The sequence shown here is derived from an EMBL/GenBank/DDBJ whole genome shotgun (WGS) entry which is preliminary data.</text>
</comment>
<name>A0A1B9ATJ7_9BACI</name>